<dbReference type="InterPro" id="IPR027417">
    <property type="entry name" value="P-loop_NTPase"/>
</dbReference>
<dbReference type="EMBL" id="CAMKVN010003142">
    <property type="protein sequence ID" value="CAI2183827.1"/>
    <property type="molecule type" value="Genomic_DNA"/>
</dbReference>
<accession>A0A9W4X3I2</accession>
<gene>
    <name evidence="2" type="ORF">FWILDA_LOCUS11272</name>
</gene>
<dbReference type="GO" id="GO:0005524">
    <property type="term" value="F:ATP binding"/>
    <property type="evidence" value="ECO:0007669"/>
    <property type="project" value="InterPro"/>
</dbReference>
<dbReference type="Pfam" id="PF00004">
    <property type="entry name" value="AAA"/>
    <property type="match status" value="1"/>
</dbReference>
<dbReference type="OrthoDB" id="2446464at2759"/>
<sequence>MFNSAKRVSTASVILGINSSTLGEPDFQTKKDNNALFYGTGGTGKTSLARRVAYNSDLYPLIEIKGPALTPRKEDYNNGIDPLNKFIFTLCDIENALEDNYGFVREENGEIRYILFVDEADN</sequence>
<keyword evidence="3" id="KW-1185">Reference proteome</keyword>
<comment type="caution">
    <text evidence="2">The sequence shown here is derived from an EMBL/GenBank/DDBJ whole genome shotgun (WGS) entry which is preliminary data.</text>
</comment>
<dbReference type="GO" id="GO:0016887">
    <property type="term" value="F:ATP hydrolysis activity"/>
    <property type="evidence" value="ECO:0007669"/>
    <property type="project" value="InterPro"/>
</dbReference>
<proteinExistence type="predicted"/>
<reference evidence="2" key="1">
    <citation type="submission" date="2022-08" db="EMBL/GenBank/DDBJ databases">
        <authorList>
            <person name="Kallberg Y."/>
            <person name="Tangrot J."/>
            <person name="Rosling A."/>
        </authorList>
    </citation>
    <scope>NUCLEOTIDE SEQUENCE</scope>
    <source>
        <strain evidence="2">Wild A</strain>
    </source>
</reference>
<protein>
    <submittedName>
        <fullName evidence="2">16496_t:CDS:1</fullName>
    </submittedName>
</protein>
<organism evidence="2 3">
    <name type="scientific">Funneliformis geosporum</name>
    <dbReference type="NCBI Taxonomy" id="1117311"/>
    <lineage>
        <taxon>Eukaryota</taxon>
        <taxon>Fungi</taxon>
        <taxon>Fungi incertae sedis</taxon>
        <taxon>Mucoromycota</taxon>
        <taxon>Glomeromycotina</taxon>
        <taxon>Glomeromycetes</taxon>
        <taxon>Glomerales</taxon>
        <taxon>Glomeraceae</taxon>
        <taxon>Funneliformis</taxon>
    </lineage>
</organism>
<name>A0A9W4X3I2_9GLOM</name>
<dbReference type="InterPro" id="IPR003959">
    <property type="entry name" value="ATPase_AAA_core"/>
</dbReference>
<evidence type="ECO:0000259" key="1">
    <source>
        <dbReference type="Pfam" id="PF00004"/>
    </source>
</evidence>
<evidence type="ECO:0000313" key="2">
    <source>
        <dbReference type="EMBL" id="CAI2183827.1"/>
    </source>
</evidence>
<dbReference type="AlphaFoldDB" id="A0A9W4X3I2"/>
<dbReference type="Gene3D" id="3.40.50.300">
    <property type="entry name" value="P-loop containing nucleotide triphosphate hydrolases"/>
    <property type="match status" value="1"/>
</dbReference>
<dbReference type="CDD" id="cd00009">
    <property type="entry name" value="AAA"/>
    <property type="match status" value="1"/>
</dbReference>
<dbReference type="SUPFAM" id="SSF52540">
    <property type="entry name" value="P-loop containing nucleoside triphosphate hydrolases"/>
    <property type="match status" value="1"/>
</dbReference>
<evidence type="ECO:0000313" key="3">
    <source>
        <dbReference type="Proteomes" id="UP001153678"/>
    </source>
</evidence>
<feature type="non-terminal residue" evidence="2">
    <location>
        <position position="1"/>
    </location>
</feature>
<feature type="domain" description="ATPase AAA-type core" evidence="1">
    <location>
        <begin position="36"/>
        <end position="121"/>
    </location>
</feature>
<dbReference type="Proteomes" id="UP001153678">
    <property type="component" value="Unassembled WGS sequence"/>
</dbReference>